<feature type="transmembrane region" description="Helical" evidence="6">
    <location>
        <begin position="102"/>
        <end position="127"/>
    </location>
</feature>
<feature type="domain" description="EamA" evidence="7">
    <location>
        <begin position="41"/>
        <end position="174"/>
    </location>
</feature>
<dbReference type="PANTHER" id="PTHR22911">
    <property type="entry name" value="ACYL-MALONYL CONDENSING ENZYME-RELATED"/>
    <property type="match status" value="1"/>
</dbReference>
<comment type="similarity">
    <text evidence="2">Belongs to the drug/metabolite transporter (DMT) superfamily. 10 TMS drug/metabolite exporter (DME) (TC 2.A.7.3) family.</text>
</comment>
<dbReference type="PANTHER" id="PTHR22911:SF6">
    <property type="entry name" value="SOLUTE CARRIER FAMILY 35 MEMBER G1"/>
    <property type="match status" value="1"/>
</dbReference>
<evidence type="ECO:0000256" key="2">
    <source>
        <dbReference type="ARBA" id="ARBA00009853"/>
    </source>
</evidence>
<evidence type="ECO:0000256" key="3">
    <source>
        <dbReference type="ARBA" id="ARBA00022692"/>
    </source>
</evidence>
<dbReference type="InterPro" id="IPR037185">
    <property type="entry name" value="EmrE-like"/>
</dbReference>
<feature type="transmembrane region" description="Helical" evidence="6">
    <location>
        <begin position="299"/>
        <end position="316"/>
    </location>
</feature>
<dbReference type="AlphaFoldDB" id="A0A256G8T7"/>
<dbReference type="SUPFAM" id="SSF103481">
    <property type="entry name" value="Multidrug resistance efflux transporter EmrE"/>
    <property type="match status" value="2"/>
</dbReference>
<proteinExistence type="inferred from homology"/>
<keyword evidence="4 6" id="KW-1133">Transmembrane helix</keyword>
<protein>
    <submittedName>
        <fullName evidence="8">Multidrug resistance efflux transporter family protein</fullName>
    </submittedName>
</protein>
<evidence type="ECO:0000256" key="6">
    <source>
        <dbReference type="SAM" id="Phobius"/>
    </source>
</evidence>
<feature type="transmembrane region" description="Helical" evidence="6">
    <location>
        <begin position="41"/>
        <end position="60"/>
    </location>
</feature>
<evidence type="ECO:0000259" key="7">
    <source>
        <dbReference type="Pfam" id="PF00892"/>
    </source>
</evidence>
<keyword evidence="5 6" id="KW-0472">Membrane</keyword>
<reference evidence="8 9" key="1">
    <citation type="submission" date="2017-07" db="EMBL/GenBank/DDBJ databases">
        <title>Phylogenetic study on the rhizospheric bacterium Ochrobactrum sp. A44.</title>
        <authorList>
            <person name="Krzyzanowska D.M."/>
            <person name="Ossowicki A."/>
            <person name="Rajewska M."/>
            <person name="Maciag T."/>
            <person name="Kaczynski Z."/>
            <person name="Czerwicka M."/>
            <person name="Jafra S."/>
        </authorList>
    </citation>
    <scope>NUCLEOTIDE SEQUENCE [LARGE SCALE GENOMIC DNA]</scope>
    <source>
        <strain evidence="8 9">CCUG 30717</strain>
    </source>
</reference>
<gene>
    <name evidence="8" type="ORF">CEV34_3753</name>
</gene>
<feature type="transmembrane region" description="Helical" evidence="6">
    <location>
        <begin position="157"/>
        <end position="174"/>
    </location>
</feature>
<keyword evidence="9" id="KW-1185">Reference proteome</keyword>
<feature type="domain" description="EamA" evidence="7">
    <location>
        <begin position="183"/>
        <end position="313"/>
    </location>
</feature>
<feature type="transmembrane region" description="Helical" evidence="6">
    <location>
        <begin position="273"/>
        <end position="293"/>
    </location>
</feature>
<dbReference type="Proteomes" id="UP000216188">
    <property type="component" value="Unassembled WGS sequence"/>
</dbReference>
<evidence type="ECO:0000256" key="1">
    <source>
        <dbReference type="ARBA" id="ARBA00004141"/>
    </source>
</evidence>
<dbReference type="Pfam" id="PF00892">
    <property type="entry name" value="EamA"/>
    <property type="match status" value="2"/>
</dbReference>
<evidence type="ECO:0000256" key="5">
    <source>
        <dbReference type="ARBA" id="ARBA00023136"/>
    </source>
</evidence>
<feature type="transmembrane region" description="Helical" evidence="6">
    <location>
        <begin position="246"/>
        <end position="266"/>
    </location>
</feature>
<feature type="transmembrane region" description="Helical" evidence="6">
    <location>
        <begin position="180"/>
        <end position="202"/>
    </location>
</feature>
<feature type="transmembrane region" description="Helical" evidence="6">
    <location>
        <begin position="214"/>
        <end position="234"/>
    </location>
</feature>
<accession>A0A256G8T7</accession>
<evidence type="ECO:0000256" key="4">
    <source>
        <dbReference type="ARBA" id="ARBA00022989"/>
    </source>
</evidence>
<organism evidence="8 9">
    <name type="scientific">Brucella pseudogrignonensis</name>
    <dbReference type="NCBI Taxonomy" id="419475"/>
    <lineage>
        <taxon>Bacteria</taxon>
        <taxon>Pseudomonadati</taxon>
        <taxon>Pseudomonadota</taxon>
        <taxon>Alphaproteobacteria</taxon>
        <taxon>Hyphomicrobiales</taxon>
        <taxon>Brucellaceae</taxon>
        <taxon>Brucella/Ochrobactrum group</taxon>
        <taxon>Brucella</taxon>
    </lineage>
</organism>
<comment type="caution">
    <text evidence="8">The sequence shown here is derived from an EMBL/GenBank/DDBJ whole genome shotgun (WGS) entry which is preliminary data.</text>
</comment>
<dbReference type="InterPro" id="IPR000620">
    <property type="entry name" value="EamA_dom"/>
</dbReference>
<dbReference type="EMBL" id="NNRM01000040">
    <property type="protein sequence ID" value="OYR23356.1"/>
    <property type="molecule type" value="Genomic_DNA"/>
</dbReference>
<evidence type="ECO:0000313" key="9">
    <source>
        <dbReference type="Proteomes" id="UP000216188"/>
    </source>
</evidence>
<comment type="subcellular location">
    <subcellularLocation>
        <location evidence="1">Membrane</location>
        <topology evidence="1">Multi-pass membrane protein</topology>
    </subcellularLocation>
</comment>
<feature type="transmembrane region" description="Helical" evidence="6">
    <location>
        <begin position="15"/>
        <end position="34"/>
    </location>
</feature>
<sequence>MCNCCRTEKFILKPIVVSAHLTAILISMASIEVLNGRHNLTGVFLMLAAMSVVPFIDVLAKKLVTDGIPALQIVYLRMLCGTILLLPMMLSTHRKEIAPPQGWTNAFLLGFFNFATGACFFGALGYLSIADTAAISFVQPLFVTILSRLFLTEQVGLQRWIALFVGFGATLLVIRPSMNSISLGTILALGSGLSMACYVILVKQVTRSGTHASAVALTFQTHFTACVVATPLMFSLWHNLSNEQWTMAISLTLIGLVGQYLIINAYRYGEASFVAPIAYTEIITSTIASWYFFKQVPDIITFVGVAVLIGSSIYLAKQYTPRKIS</sequence>
<evidence type="ECO:0000313" key="8">
    <source>
        <dbReference type="EMBL" id="OYR23356.1"/>
    </source>
</evidence>
<dbReference type="GO" id="GO:0016020">
    <property type="term" value="C:membrane"/>
    <property type="evidence" value="ECO:0007669"/>
    <property type="project" value="UniProtKB-SubCell"/>
</dbReference>
<name>A0A256G8T7_9HYPH</name>
<keyword evidence="3 6" id="KW-0812">Transmembrane</keyword>
<feature type="transmembrane region" description="Helical" evidence="6">
    <location>
        <begin position="72"/>
        <end position="90"/>
    </location>
</feature>